<sequence>MKFTYFSFLLVNLLFNNSKVPAQDLSNPELAKMAEADQRDRMNGPIDWNKLNREDSIRRAAVMDMIKSGKVQTATDHLNAGIIFQHGNDTVASAMAVKNFAIAIRMDSSLNRWWYAAAVDRDRMRRKLPQIYGTQFIRDKKEGKWKRYTLDSTAVNDQQRKYYRVETLAEQREKEWKMNLKPIADTYKENNSIEKTIASIRQQHRLGRLSAYSLEAEINTFGYSLLRQNKKEEALKIFKLNTELYPDAFNTFDSYGELLMTVGKKKQALKAYKKSLRLNPENENARKILSANR</sequence>
<dbReference type="EMBL" id="FOJM01000002">
    <property type="protein sequence ID" value="SFA41195.1"/>
    <property type="molecule type" value="Genomic_DNA"/>
</dbReference>
<protein>
    <submittedName>
        <fullName evidence="2">Uncharacterized protein</fullName>
    </submittedName>
</protein>
<dbReference type="SUPFAM" id="SSF48452">
    <property type="entry name" value="TPR-like"/>
    <property type="match status" value="1"/>
</dbReference>
<gene>
    <name evidence="2" type="ORF">SAMN04488511_102266</name>
</gene>
<dbReference type="Gene3D" id="1.25.40.10">
    <property type="entry name" value="Tetratricopeptide repeat domain"/>
    <property type="match status" value="1"/>
</dbReference>
<dbReference type="AlphaFoldDB" id="A0A1I0SNU4"/>
<evidence type="ECO:0000313" key="2">
    <source>
        <dbReference type="EMBL" id="SFA41195.1"/>
    </source>
</evidence>
<evidence type="ECO:0000256" key="1">
    <source>
        <dbReference type="PROSITE-ProRule" id="PRU00339"/>
    </source>
</evidence>
<feature type="repeat" description="TPR" evidence="1">
    <location>
        <begin position="249"/>
        <end position="282"/>
    </location>
</feature>
<dbReference type="STRING" id="332999.SAMN04488511_102266"/>
<reference evidence="3" key="1">
    <citation type="submission" date="2016-10" db="EMBL/GenBank/DDBJ databases">
        <authorList>
            <person name="Varghese N."/>
            <person name="Submissions S."/>
        </authorList>
    </citation>
    <scope>NUCLEOTIDE SEQUENCE [LARGE SCALE GENOMIC DNA]</scope>
    <source>
        <strain evidence="3">DSM 18130</strain>
    </source>
</reference>
<organism evidence="2 3">
    <name type="scientific">Pedobacter suwonensis</name>
    <dbReference type="NCBI Taxonomy" id="332999"/>
    <lineage>
        <taxon>Bacteria</taxon>
        <taxon>Pseudomonadati</taxon>
        <taxon>Bacteroidota</taxon>
        <taxon>Sphingobacteriia</taxon>
        <taxon>Sphingobacteriales</taxon>
        <taxon>Sphingobacteriaceae</taxon>
        <taxon>Pedobacter</taxon>
    </lineage>
</organism>
<dbReference type="InterPro" id="IPR019734">
    <property type="entry name" value="TPR_rpt"/>
</dbReference>
<dbReference type="InterPro" id="IPR011990">
    <property type="entry name" value="TPR-like_helical_dom_sf"/>
</dbReference>
<name>A0A1I0SNU4_9SPHI</name>
<dbReference type="RefSeq" id="WP_090980490.1">
    <property type="nucleotide sequence ID" value="NZ_FOJM01000002.1"/>
</dbReference>
<keyword evidence="1" id="KW-0802">TPR repeat</keyword>
<dbReference type="Pfam" id="PF13181">
    <property type="entry name" value="TPR_8"/>
    <property type="match status" value="1"/>
</dbReference>
<proteinExistence type="predicted"/>
<dbReference type="Proteomes" id="UP000198836">
    <property type="component" value="Unassembled WGS sequence"/>
</dbReference>
<dbReference type="PROSITE" id="PS50005">
    <property type="entry name" value="TPR"/>
    <property type="match status" value="1"/>
</dbReference>
<keyword evidence="3" id="KW-1185">Reference proteome</keyword>
<dbReference type="OrthoDB" id="9793489at2"/>
<evidence type="ECO:0000313" key="3">
    <source>
        <dbReference type="Proteomes" id="UP000198836"/>
    </source>
</evidence>
<accession>A0A1I0SNU4</accession>